<evidence type="ECO:0000313" key="5">
    <source>
        <dbReference type="EMBL" id="KRQ10282.1"/>
    </source>
</evidence>
<dbReference type="STRING" id="989370.AOQ71_19895"/>
<dbReference type="Gene3D" id="1.10.10.10">
    <property type="entry name" value="Winged helix-like DNA-binding domain superfamily/Winged helix DNA-binding domain"/>
    <property type="match status" value="1"/>
</dbReference>
<evidence type="ECO:0000256" key="2">
    <source>
        <dbReference type="ARBA" id="ARBA00023125"/>
    </source>
</evidence>
<dbReference type="GO" id="GO:0003700">
    <property type="term" value="F:DNA-binding transcription factor activity"/>
    <property type="evidence" value="ECO:0007669"/>
    <property type="project" value="TreeGrafter"/>
</dbReference>
<dbReference type="RefSeq" id="WP_057749806.1">
    <property type="nucleotide sequence ID" value="NZ_LJYG01000085.1"/>
</dbReference>
<evidence type="ECO:0000313" key="6">
    <source>
        <dbReference type="Proteomes" id="UP000051936"/>
    </source>
</evidence>
<evidence type="ECO:0000256" key="1">
    <source>
        <dbReference type="ARBA" id="ARBA00023015"/>
    </source>
</evidence>
<dbReference type="PROSITE" id="PS51063">
    <property type="entry name" value="HTH_CRP_2"/>
    <property type="match status" value="1"/>
</dbReference>
<reference evidence="5 6" key="1">
    <citation type="submission" date="2015-09" db="EMBL/GenBank/DDBJ databases">
        <title>Draft Genome Sequence of Bradyrhizobium manausense Strain BR 3351T, a Novel Symbiotic Nitrogen-Fixing Alphaproteobacterium Isolated from Brazilian Amazon Rain Forest.</title>
        <authorList>
            <person name="De Araujo J.L."/>
            <person name="Zilli J.E."/>
        </authorList>
    </citation>
    <scope>NUCLEOTIDE SEQUENCE [LARGE SCALE GENOMIC DNA]</scope>
    <source>
        <strain evidence="5 6">BR3351</strain>
    </source>
</reference>
<evidence type="ECO:0000256" key="3">
    <source>
        <dbReference type="ARBA" id="ARBA00023163"/>
    </source>
</evidence>
<organism evidence="5 6">
    <name type="scientific">Bradyrhizobium manausense</name>
    <dbReference type="NCBI Taxonomy" id="989370"/>
    <lineage>
        <taxon>Bacteria</taxon>
        <taxon>Pseudomonadati</taxon>
        <taxon>Pseudomonadota</taxon>
        <taxon>Alphaproteobacteria</taxon>
        <taxon>Hyphomicrobiales</taxon>
        <taxon>Nitrobacteraceae</taxon>
        <taxon>Bradyrhizobium</taxon>
    </lineage>
</organism>
<keyword evidence="6" id="KW-1185">Reference proteome</keyword>
<dbReference type="GO" id="GO:0005829">
    <property type="term" value="C:cytosol"/>
    <property type="evidence" value="ECO:0007669"/>
    <property type="project" value="TreeGrafter"/>
</dbReference>
<evidence type="ECO:0000259" key="4">
    <source>
        <dbReference type="PROSITE" id="PS51063"/>
    </source>
</evidence>
<name>A0A0R3DK77_9BRAD</name>
<sequence length="243" mass="27597">MTSDMIWAPLFQRLKTTTGADDRDLEALAALPFTLRTFRENQAVLRDGEQPSECCLIADGFCFRSKTIVDGRRQILSIHIPGDLPNLQNLHFPTVDHDLIALSDCTLAFIAHKALNDLISQRSGVGDMFWRDTLVDAAVSREWIVNVGQRSTHNRLAHLIVELRERLRLIGRVIDNTFEIPLTQEQFGEAMGVTSVHTNRILRELRIDGVLELQRGTVRILNEHKLQELAQFDGRYLQMSPSS</sequence>
<dbReference type="AlphaFoldDB" id="A0A0R3DK77"/>
<dbReference type="Gene3D" id="2.60.120.10">
    <property type="entry name" value="Jelly Rolls"/>
    <property type="match status" value="1"/>
</dbReference>
<dbReference type="Pfam" id="PF00027">
    <property type="entry name" value="cNMP_binding"/>
    <property type="match status" value="1"/>
</dbReference>
<gene>
    <name evidence="5" type="ORF">AOQ71_19895</name>
</gene>
<proteinExistence type="predicted"/>
<keyword evidence="3" id="KW-0804">Transcription</keyword>
<accession>A0A0R3DK77</accession>
<dbReference type="OrthoDB" id="7584044at2"/>
<dbReference type="SMART" id="SM00419">
    <property type="entry name" value="HTH_CRP"/>
    <property type="match status" value="1"/>
</dbReference>
<dbReference type="CDD" id="cd00038">
    <property type="entry name" value="CAP_ED"/>
    <property type="match status" value="1"/>
</dbReference>
<dbReference type="InterPro" id="IPR050397">
    <property type="entry name" value="Env_Response_Regulators"/>
</dbReference>
<comment type="caution">
    <text evidence="5">The sequence shown here is derived from an EMBL/GenBank/DDBJ whole genome shotgun (WGS) entry which is preliminary data.</text>
</comment>
<dbReference type="SUPFAM" id="SSF46785">
    <property type="entry name" value="Winged helix' DNA-binding domain"/>
    <property type="match status" value="1"/>
</dbReference>
<feature type="domain" description="HTH crp-type" evidence="4">
    <location>
        <begin position="150"/>
        <end position="224"/>
    </location>
</feature>
<dbReference type="InterPro" id="IPR000595">
    <property type="entry name" value="cNMP-bd_dom"/>
</dbReference>
<dbReference type="InterPro" id="IPR036390">
    <property type="entry name" value="WH_DNA-bd_sf"/>
</dbReference>
<keyword evidence="2" id="KW-0238">DNA-binding</keyword>
<dbReference type="PANTHER" id="PTHR24567:SF68">
    <property type="entry name" value="DNA-BINDING TRANSCRIPTIONAL DUAL REGULATOR CRP"/>
    <property type="match status" value="1"/>
</dbReference>
<dbReference type="InterPro" id="IPR012318">
    <property type="entry name" value="HTH_CRP"/>
</dbReference>
<dbReference type="Pfam" id="PF13545">
    <property type="entry name" value="HTH_Crp_2"/>
    <property type="match status" value="1"/>
</dbReference>
<dbReference type="InterPro" id="IPR014710">
    <property type="entry name" value="RmlC-like_jellyroll"/>
</dbReference>
<dbReference type="PANTHER" id="PTHR24567">
    <property type="entry name" value="CRP FAMILY TRANSCRIPTIONAL REGULATORY PROTEIN"/>
    <property type="match status" value="1"/>
</dbReference>
<dbReference type="SUPFAM" id="SSF51206">
    <property type="entry name" value="cAMP-binding domain-like"/>
    <property type="match status" value="1"/>
</dbReference>
<protein>
    <submittedName>
        <fullName evidence="5">Crp/Fnr family transcriptional regulator</fullName>
    </submittedName>
</protein>
<keyword evidence="1" id="KW-0805">Transcription regulation</keyword>
<dbReference type="Proteomes" id="UP000051936">
    <property type="component" value="Unassembled WGS sequence"/>
</dbReference>
<dbReference type="InterPro" id="IPR036388">
    <property type="entry name" value="WH-like_DNA-bd_sf"/>
</dbReference>
<dbReference type="GO" id="GO:0003677">
    <property type="term" value="F:DNA binding"/>
    <property type="evidence" value="ECO:0007669"/>
    <property type="project" value="UniProtKB-KW"/>
</dbReference>
<dbReference type="InterPro" id="IPR018490">
    <property type="entry name" value="cNMP-bd_dom_sf"/>
</dbReference>
<dbReference type="EMBL" id="LJYG01000085">
    <property type="protein sequence ID" value="KRQ10282.1"/>
    <property type="molecule type" value="Genomic_DNA"/>
</dbReference>